<feature type="domain" description="SPW repeat-containing integral membrane" evidence="2">
    <location>
        <begin position="3"/>
        <end position="102"/>
    </location>
</feature>
<dbReference type="Pfam" id="PF03779">
    <property type="entry name" value="SPW"/>
    <property type="match status" value="1"/>
</dbReference>
<evidence type="ECO:0000259" key="2">
    <source>
        <dbReference type="Pfam" id="PF03779"/>
    </source>
</evidence>
<keyword evidence="4" id="KW-1185">Reference proteome</keyword>
<evidence type="ECO:0000256" key="1">
    <source>
        <dbReference type="SAM" id="Phobius"/>
    </source>
</evidence>
<dbReference type="OrthoDB" id="32521at2"/>
<dbReference type="EMBL" id="FPBV01000011">
    <property type="protein sequence ID" value="SFU87135.1"/>
    <property type="molecule type" value="Genomic_DNA"/>
</dbReference>
<dbReference type="Proteomes" id="UP000183508">
    <property type="component" value="Unassembled WGS sequence"/>
</dbReference>
<dbReference type="eggNOG" id="ENOG50339DP">
    <property type="taxonomic scope" value="Bacteria"/>
</dbReference>
<dbReference type="RefSeq" id="WP_074952736.1">
    <property type="nucleotide sequence ID" value="NZ_FPBV01000011.1"/>
</dbReference>
<feature type="transmembrane region" description="Helical" evidence="1">
    <location>
        <begin position="31"/>
        <end position="50"/>
    </location>
</feature>
<protein>
    <submittedName>
        <fullName evidence="3">SPW repeat-containing protein</fullName>
    </submittedName>
</protein>
<dbReference type="STRING" id="392015.SAMN05421543_11134"/>
<keyword evidence="1" id="KW-1133">Transmembrane helix</keyword>
<proteinExistence type="predicted"/>
<accession>A0A1I7JPQ6</accession>
<dbReference type="AlphaFoldDB" id="A0A1I7JPQ6"/>
<feature type="transmembrane region" description="Helical" evidence="1">
    <location>
        <begin position="62"/>
        <end position="81"/>
    </location>
</feature>
<evidence type="ECO:0000313" key="4">
    <source>
        <dbReference type="Proteomes" id="UP000183508"/>
    </source>
</evidence>
<keyword evidence="1" id="KW-0472">Membrane</keyword>
<gene>
    <name evidence="3" type="ORF">SAMN05421543_11134</name>
</gene>
<keyword evidence="1" id="KW-0812">Transmembrane</keyword>
<dbReference type="InterPro" id="IPR005530">
    <property type="entry name" value="SPW"/>
</dbReference>
<feature type="transmembrane region" description="Helical" evidence="1">
    <location>
        <begin position="7"/>
        <end position="25"/>
    </location>
</feature>
<feature type="transmembrane region" description="Helical" evidence="1">
    <location>
        <begin position="87"/>
        <end position="106"/>
    </location>
</feature>
<evidence type="ECO:0000313" key="3">
    <source>
        <dbReference type="EMBL" id="SFU87135.1"/>
    </source>
</evidence>
<reference evidence="4" key="1">
    <citation type="submission" date="2016-10" db="EMBL/GenBank/DDBJ databases">
        <authorList>
            <person name="Varghese N."/>
        </authorList>
    </citation>
    <scope>NUCLEOTIDE SEQUENCE [LARGE SCALE GENOMIC DNA]</scope>
    <source>
        <strain evidence="4">DSM 17980</strain>
    </source>
</reference>
<sequence>MKWRNGLNAIIGVWFIIAPWVLGFADVTGAVWTSVVFGAIQVIASVWAAYVNRPNWRVWQNWVSFLTGLWFILQPFVLSLTGNEGEAWTSVILGIVTAVLNLWTMWEGEKEHPTQGAGGKASA</sequence>
<name>A0A1I7JPQ6_9BACL</name>
<organism evidence="3 4">
    <name type="scientific">Alicyclobacillus macrosporangiidus</name>
    <dbReference type="NCBI Taxonomy" id="392015"/>
    <lineage>
        <taxon>Bacteria</taxon>
        <taxon>Bacillati</taxon>
        <taxon>Bacillota</taxon>
        <taxon>Bacilli</taxon>
        <taxon>Bacillales</taxon>
        <taxon>Alicyclobacillaceae</taxon>
        <taxon>Alicyclobacillus</taxon>
    </lineage>
</organism>